<dbReference type="EMBL" id="MT143038">
    <property type="protein sequence ID" value="QJA92104.1"/>
    <property type="molecule type" value="Genomic_DNA"/>
</dbReference>
<organism evidence="1">
    <name type="scientific">viral metagenome</name>
    <dbReference type="NCBI Taxonomy" id="1070528"/>
    <lineage>
        <taxon>unclassified sequences</taxon>
        <taxon>metagenomes</taxon>
        <taxon>organismal metagenomes</taxon>
    </lineage>
</organism>
<evidence type="ECO:0000313" key="1">
    <source>
        <dbReference type="EMBL" id="QJA92104.1"/>
    </source>
</evidence>
<reference evidence="1" key="1">
    <citation type="submission" date="2020-03" db="EMBL/GenBank/DDBJ databases">
        <title>The deep terrestrial virosphere.</title>
        <authorList>
            <person name="Holmfeldt K."/>
            <person name="Nilsson E."/>
            <person name="Simone D."/>
            <person name="Lopez-Fernandez M."/>
            <person name="Wu X."/>
            <person name="de Brujin I."/>
            <person name="Lundin D."/>
            <person name="Andersson A."/>
            <person name="Bertilsson S."/>
            <person name="Dopson M."/>
        </authorList>
    </citation>
    <scope>NUCLEOTIDE SEQUENCE</scope>
    <source>
        <strain evidence="1">MM415B04865</strain>
    </source>
</reference>
<sequence>MKRLGKLRIAEELLLRWLDYGDASIRGVTYDAQAGTVDIILAHSSMPEVHEGVSIPWIHPTYITYEDALGNKVTLRDKNKD</sequence>
<gene>
    <name evidence="1" type="ORF">MM415B04865_0003</name>
</gene>
<protein>
    <submittedName>
        <fullName evidence="1">Uncharacterized protein</fullName>
    </submittedName>
</protein>
<proteinExistence type="predicted"/>
<dbReference type="AlphaFoldDB" id="A0A6M3LFK1"/>
<accession>A0A6M3LFK1</accession>
<name>A0A6M3LFK1_9ZZZZ</name>